<gene>
    <name evidence="1" type="ORF">BMW22_10195</name>
</gene>
<organism evidence="1 2">
    <name type="scientific">Rhizobium leguminosarum</name>
    <dbReference type="NCBI Taxonomy" id="384"/>
    <lineage>
        <taxon>Bacteria</taxon>
        <taxon>Pseudomonadati</taxon>
        <taxon>Pseudomonadota</taxon>
        <taxon>Alphaproteobacteria</taxon>
        <taxon>Hyphomicrobiales</taxon>
        <taxon>Rhizobiaceae</taxon>
        <taxon>Rhizobium/Agrobacterium group</taxon>
        <taxon>Rhizobium</taxon>
    </lineage>
</organism>
<proteinExistence type="predicted"/>
<sequence>MITFWWETVQPQVQDIFEAEGDDCVLVEDAIAILINSVGANPAVNLQLADASAIETECPVSAAWDCSLPARRRARISIRVTRERREIARVIQGLAAPAFKYSMLLTRFSQHRISANHNRWDVVSPDGL</sequence>
<evidence type="ECO:0000313" key="1">
    <source>
        <dbReference type="EMBL" id="API51952.1"/>
    </source>
</evidence>
<protein>
    <submittedName>
        <fullName evidence="1">Uncharacterized protein</fullName>
    </submittedName>
</protein>
<name>A0A1L3Z8N6_RHILE</name>
<accession>A0A1L3Z8N6</accession>
<dbReference type="EMBL" id="CP018228">
    <property type="protein sequence ID" value="API51952.1"/>
    <property type="molecule type" value="Genomic_DNA"/>
</dbReference>
<dbReference type="RefSeq" id="WP_072638622.1">
    <property type="nucleotide sequence ID" value="NZ_CP018228.1"/>
</dbReference>
<evidence type="ECO:0000313" key="2">
    <source>
        <dbReference type="Proteomes" id="UP000183050"/>
    </source>
</evidence>
<dbReference type="Proteomes" id="UP000183050">
    <property type="component" value="Chromosome"/>
</dbReference>
<reference evidence="1 2" key="1">
    <citation type="submission" date="2016-11" db="EMBL/GenBank/DDBJ databases">
        <title>Rhizobium leguminosarum bv. viciae strain Vaf12 isolated from Vavilovia formosa root nodules from Russia, Dagestan.</title>
        <authorList>
            <person name="Kimeklis A."/>
        </authorList>
    </citation>
    <scope>NUCLEOTIDE SEQUENCE [LARGE SCALE GENOMIC DNA]</scope>
    <source>
        <strain evidence="1 2">Vaf-108</strain>
    </source>
</reference>
<dbReference type="AlphaFoldDB" id="A0A1L3Z8N6"/>